<dbReference type="CDD" id="cd04194">
    <property type="entry name" value="GT8_A4GalT_like"/>
    <property type="match status" value="1"/>
</dbReference>
<dbReference type="HOGENOM" id="CLU_050833_5_0_6"/>
<dbReference type="InterPro" id="IPR013645">
    <property type="entry name" value="Glyco_transf_8N"/>
</dbReference>
<evidence type="ECO:0000256" key="7">
    <source>
        <dbReference type="ARBA" id="ARBA00022842"/>
    </source>
</evidence>
<evidence type="ECO:0000256" key="3">
    <source>
        <dbReference type="ARBA" id="ARBA00006351"/>
    </source>
</evidence>
<dbReference type="InterPro" id="IPR029044">
    <property type="entry name" value="Nucleotide-diphossugar_trans"/>
</dbReference>
<dbReference type="GO" id="GO:0008919">
    <property type="term" value="F:lipopolysaccharide glucosyltransferase I activity"/>
    <property type="evidence" value="ECO:0007669"/>
    <property type="project" value="UniProtKB-EC"/>
</dbReference>
<evidence type="ECO:0000256" key="8">
    <source>
        <dbReference type="ARBA" id="ARBA00022985"/>
    </source>
</evidence>
<accession>A0A0H3FHZ2</accession>
<dbReference type="PANTHER" id="PTHR13778">
    <property type="entry name" value="GLYCOSYLTRANSFERASE 8 DOMAIN-CONTAINING PROTEIN"/>
    <property type="match status" value="1"/>
</dbReference>
<gene>
    <name evidence="10" type="ordered locus">Rahaq_4345</name>
</gene>
<keyword evidence="7" id="KW-0460">Magnesium</keyword>
<evidence type="ECO:0000313" key="11">
    <source>
        <dbReference type="Proteomes" id="UP000007257"/>
    </source>
</evidence>
<proteinExistence type="inferred from homology"/>
<dbReference type="RefSeq" id="WP_013577616.1">
    <property type="nucleotide sequence ID" value="NC_015061.1"/>
</dbReference>
<dbReference type="Pfam" id="PF01501">
    <property type="entry name" value="Glyco_transf_8"/>
    <property type="match status" value="1"/>
</dbReference>
<reference evidence="11" key="1">
    <citation type="submission" date="2011-01" db="EMBL/GenBank/DDBJ databases">
        <title>Complete sequence of chromosome of Rahnella sp. Y9602.</title>
        <authorList>
            <consortium name="US DOE Joint Genome Institute"/>
            <person name="Lucas S."/>
            <person name="Copeland A."/>
            <person name="Lapidus A."/>
            <person name="Cheng J.-F."/>
            <person name="Goodwin L."/>
            <person name="Pitluck S."/>
            <person name="Lu M."/>
            <person name="Detter J.C."/>
            <person name="Han C."/>
            <person name="Tapia R."/>
            <person name="Land M."/>
            <person name="Hauser L."/>
            <person name="Kyrpides N."/>
            <person name="Ivanova N."/>
            <person name="Ovchinnikova G."/>
            <person name="Pagani I."/>
            <person name="Sobecky P.A."/>
            <person name="Martinez R.J."/>
            <person name="Woyke T."/>
        </authorList>
    </citation>
    <scope>NUCLEOTIDE SEQUENCE [LARGE SCALE GENOMIC DNA]</scope>
    <source>
        <strain evidence="11">Y9602</strain>
    </source>
</reference>
<protein>
    <submittedName>
        <fullName evidence="10">Lipopolysaccharide glucosyltransferase I</fullName>
        <ecNumber evidence="10">2.4.1.58</ecNumber>
    </submittedName>
</protein>
<keyword evidence="4 10" id="KW-0328">Glycosyltransferase</keyword>
<dbReference type="Gene3D" id="3.90.550.10">
    <property type="entry name" value="Spore Coat Polysaccharide Biosynthesis Protein SpsA, Chain A"/>
    <property type="match status" value="1"/>
</dbReference>
<evidence type="ECO:0000256" key="6">
    <source>
        <dbReference type="ARBA" id="ARBA00022723"/>
    </source>
</evidence>
<dbReference type="OrthoDB" id="9807549at2"/>
<dbReference type="EC" id="2.4.1.58" evidence="10"/>
<comment type="cofactor">
    <cofactor evidence="1">
        <name>Mg(2+)</name>
        <dbReference type="ChEBI" id="CHEBI:18420"/>
    </cofactor>
</comment>
<organism evidence="10 11">
    <name type="scientific">Rahnella sp. (strain Y9602)</name>
    <dbReference type="NCBI Taxonomy" id="2703885"/>
    <lineage>
        <taxon>Bacteria</taxon>
        <taxon>Pseudomonadati</taxon>
        <taxon>Pseudomonadota</taxon>
        <taxon>Gammaproteobacteria</taxon>
        <taxon>Enterobacterales</taxon>
        <taxon>Yersiniaceae</taxon>
        <taxon>Rahnella</taxon>
    </lineage>
</organism>
<reference evidence="10 11" key="2">
    <citation type="journal article" date="2012" name="J. Bacteriol.">
        <title>Complete Genome Sequence of Rahnella sp. Strain Y9602, a Gammaproteobacterium Isolate from Metal- and Radionuclide-Contaminated Soil.</title>
        <authorList>
            <person name="Martinez R.J."/>
            <person name="Bruce D."/>
            <person name="Detter C."/>
            <person name="Goodwin L.A."/>
            <person name="Han J."/>
            <person name="Han C.S."/>
            <person name="Held B."/>
            <person name="Land M.L."/>
            <person name="Mikhailova N."/>
            <person name="Nolan M."/>
            <person name="Pennacchio L."/>
            <person name="Pitluck S."/>
            <person name="Tapia R."/>
            <person name="Woyke T."/>
            <person name="Sobecky P.A."/>
        </authorList>
    </citation>
    <scope>NUCLEOTIDE SEQUENCE [LARGE SCALE GENOMIC DNA]</scope>
    <source>
        <strain evidence="10 11">Y9602</strain>
    </source>
</reference>
<dbReference type="GO" id="GO:0046872">
    <property type="term" value="F:metal ion binding"/>
    <property type="evidence" value="ECO:0007669"/>
    <property type="project" value="UniProtKB-KW"/>
</dbReference>
<evidence type="ECO:0000256" key="1">
    <source>
        <dbReference type="ARBA" id="ARBA00001946"/>
    </source>
</evidence>
<dbReference type="InterPro" id="IPR050748">
    <property type="entry name" value="Glycosyltrans_8_dom-fam"/>
</dbReference>
<evidence type="ECO:0000256" key="2">
    <source>
        <dbReference type="ARBA" id="ARBA00004713"/>
    </source>
</evidence>
<dbReference type="AlphaFoldDB" id="A0A0H3FHZ2"/>
<comment type="similarity">
    <text evidence="3">Belongs to the glycosyltransferase 8 family.</text>
</comment>
<dbReference type="GO" id="GO:0008918">
    <property type="term" value="F:lipopolysaccharide 3-alpha-galactosyltransferase activity"/>
    <property type="evidence" value="ECO:0007669"/>
    <property type="project" value="InterPro"/>
</dbReference>
<comment type="pathway">
    <text evidence="2">Bacterial outer membrane biogenesis; LPS core biosynthesis.</text>
</comment>
<dbReference type="SUPFAM" id="SSF53448">
    <property type="entry name" value="Nucleotide-diphospho-sugar transferases"/>
    <property type="match status" value="1"/>
</dbReference>
<dbReference type="Pfam" id="PF08437">
    <property type="entry name" value="Glyco_transf_8C"/>
    <property type="match status" value="1"/>
</dbReference>
<feature type="domain" description="Glycosyl transferase family 8 C-terminal" evidence="9">
    <location>
        <begin position="275"/>
        <end position="327"/>
    </location>
</feature>
<evidence type="ECO:0000256" key="4">
    <source>
        <dbReference type="ARBA" id="ARBA00022676"/>
    </source>
</evidence>
<keyword evidence="8" id="KW-0448">Lipopolysaccharide biosynthesis</keyword>
<sequence>MSDHKYMSYLEHKEELVNNLGDSSLPVVHIAFGINNAYARGMGVTVFSVLKNNPDLAFHIHIFGSALDEISKSRLLELAANHPLAITCYVFKESAFTALPLMGRYPQAIYYRLFTPYILSGVTSKLLYLDADTLCLGSYKELSEMDISPYTLAAVNDTQRARNKLCSQLSLTKGNYFNSGFLYINIPQWLEKNTTERIIRTLSLQESEFKFPDQDALNIVLEQEVLLLPKRYNFVCDIILNKVGKRVDIPKDTILIHYTGKCKPWHLWGMGELADIYDQYYAQSPWHAVPHDVPVSYKEMKRYAQALWHKGRYLTSLRWMTKYMNNKIFRKSSL</sequence>
<evidence type="ECO:0000259" key="9">
    <source>
        <dbReference type="Pfam" id="PF08437"/>
    </source>
</evidence>
<evidence type="ECO:0000313" key="10">
    <source>
        <dbReference type="EMBL" id="ADW75931.1"/>
    </source>
</evidence>
<dbReference type="EMBL" id="CP002505">
    <property type="protein sequence ID" value="ADW75931.1"/>
    <property type="molecule type" value="Genomic_DNA"/>
</dbReference>
<dbReference type="KEGG" id="rah:Rahaq_4345"/>
<evidence type="ECO:0000256" key="5">
    <source>
        <dbReference type="ARBA" id="ARBA00022679"/>
    </source>
</evidence>
<dbReference type="eggNOG" id="COG1442">
    <property type="taxonomic scope" value="Bacteria"/>
</dbReference>
<keyword evidence="5 10" id="KW-0808">Transferase</keyword>
<dbReference type="InterPro" id="IPR002495">
    <property type="entry name" value="Glyco_trans_8"/>
</dbReference>
<keyword evidence="6" id="KW-0479">Metal-binding</keyword>
<name>A0A0H3FHZ2_RAHSY</name>
<dbReference type="PANTHER" id="PTHR13778:SF47">
    <property type="entry name" value="LIPOPOLYSACCHARIDE 1,3-GALACTOSYLTRANSFERASE"/>
    <property type="match status" value="1"/>
</dbReference>
<dbReference type="Proteomes" id="UP000007257">
    <property type="component" value="Chromosome"/>
</dbReference>